<evidence type="ECO:0000313" key="3">
    <source>
        <dbReference type="Proteomes" id="UP000033710"/>
    </source>
</evidence>
<proteinExistence type="predicted"/>
<sequence length="152" mass="17400">MVFSRSSRRNPVAQLASSAKGCLSNVNEAINRSTFGRIFRLRGSGHPEEIRHANFATEIRAGLTTFATMAYIVAVNVRFLYYYFENALQTTYLTMTYKRPRFLLQQTVHVSVKTRTRTEPAQTPSSKSASTGFCDGNRHRLWARFDDLWISH</sequence>
<protein>
    <submittedName>
        <fullName evidence="2">Uncharacterized protein</fullName>
    </submittedName>
</protein>
<reference evidence="2 3" key="1">
    <citation type="journal article" date="2014" name="BMC Genomics">
        <title>Comparative genomics of the major fungal agents of human and animal Sporotrichosis: Sporothrix schenckii and Sporothrix brasiliensis.</title>
        <authorList>
            <person name="Teixeira M.M."/>
            <person name="de Almeida L.G."/>
            <person name="Kubitschek-Barreira P."/>
            <person name="Alves F.L."/>
            <person name="Kioshima E.S."/>
            <person name="Abadio A.K."/>
            <person name="Fernandes L."/>
            <person name="Derengowski L.S."/>
            <person name="Ferreira K.S."/>
            <person name="Souza R.C."/>
            <person name="Ruiz J.C."/>
            <person name="de Andrade N.C."/>
            <person name="Paes H.C."/>
            <person name="Nicola A.M."/>
            <person name="Albuquerque P."/>
            <person name="Gerber A.L."/>
            <person name="Martins V.P."/>
            <person name="Peconick L.D."/>
            <person name="Neto A.V."/>
            <person name="Chaucanez C.B."/>
            <person name="Silva P.A."/>
            <person name="Cunha O.L."/>
            <person name="de Oliveira F.F."/>
            <person name="dos Santos T.C."/>
            <person name="Barros A.L."/>
            <person name="Soares M.A."/>
            <person name="de Oliveira L.M."/>
            <person name="Marini M.M."/>
            <person name="Villalobos-Duno H."/>
            <person name="Cunha M.M."/>
            <person name="de Hoog S."/>
            <person name="da Silveira J.F."/>
            <person name="Henrissat B."/>
            <person name="Nino-Vega G.A."/>
            <person name="Cisalpino P.S."/>
            <person name="Mora-Montes H.M."/>
            <person name="Almeida S.R."/>
            <person name="Stajich J.E."/>
            <person name="Lopes-Bezerra L.M."/>
            <person name="Vasconcelos A.T."/>
            <person name="Felipe M.S."/>
        </authorList>
    </citation>
    <scope>NUCLEOTIDE SEQUENCE [LARGE SCALE GENOMIC DNA]</scope>
    <source>
        <strain evidence="2 3">1099-18</strain>
    </source>
</reference>
<dbReference type="AlphaFoldDB" id="A0A0F2LSF6"/>
<feature type="transmembrane region" description="Helical" evidence="1">
    <location>
        <begin position="61"/>
        <end position="84"/>
    </location>
</feature>
<keyword evidence="1" id="KW-0472">Membrane</keyword>
<keyword evidence="1" id="KW-0812">Transmembrane</keyword>
<dbReference type="EMBL" id="AXCR01000012">
    <property type="protein sequence ID" value="KJR80422.1"/>
    <property type="molecule type" value="Genomic_DNA"/>
</dbReference>
<gene>
    <name evidence="2" type="ORF">SPSK_05589</name>
</gene>
<evidence type="ECO:0000313" key="2">
    <source>
        <dbReference type="EMBL" id="KJR80422.1"/>
    </source>
</evidence>
<dbReference type="VEuPathDB" id="FungiDB:SPSK_05589"/>
<dbReference type="KEGG" id="ssck:SPSK_05589"/>
<dbReference type="Proteomes" id="UP000033710">
    <property type="component" value="Unassembled WGS sequence"/>
</dbReference>
<reference evidence="2 3" key="2">
    <citation type="journal article" date="2015" name="Eukaryot. Cell">
        <title>Asexual propagation of a virulent clone complex in a human and feline outbreak of sporotrichosis.</title>
        <authorList>
            <person name="Teixeira Mde M."/>
            <person name="Rodrigues A.M."/>
            <person name="Tsui C.K."/>
            <person name="de Almeida L.G."/>
            <person name="Van Diepeningen A.D."/>
            <person name="van den Ende B.G."/>
            <person name="Fernandes G.F."/>
            <person name="Kano R."/>
            <person name="Hamelin R.C."/>
            <person name="Lopes-Bezerra L.M."/>
            <person name="Vasconcelos A.T."/>
            <person name="de Hoog S."/>
            <person name="de Camargo Z.P."/>
            <person name="Felipe M.S."/>
        </authorList>
    </citation>
    <scope>NUCLEOTIDE SEQUENCE [LARGE SCALE GENOMIC DNA]</scope>
    <source>
        <strain evidence="2 3">1099-18</strain>
    </source>
</reference>
<dbReference type="GeneID" id="27667609"/>
<dbReference type="OrthoDB" id="431212at2759"/>
<comment type="caution">
    <text evidence="2">The sequence shown here is derived from an EMBL/GenBank/DDBJ whole genome shotgun (WGS) entry which is preliminary data.</text>
</comment>
<dbReference type="RefSeq" id="XP_016583098.1">
    <property type="nucleotide sequence ID" value="XM_016732332.1"/>
</dbReference>
<keyword evidence="1" id="KW-1133">Transmembrane helix</keyword>
<accession>A0A0F2LSF6</accession>
<organism evidence="2 3">
    <name type="scientific">Sporothrix schenckii 1099-18</name>
    <dbReference type="NCBI Taxonomy" id="1397361"/>
    <lineage>
        <taxon>Eukaryota</taxon>
        <taxon>Fungi</taxon>
        <taxon>Dikarya</taxon>
        <taxon>Ascomycota</taxon>
        <taxon>Pezizomycotina</taxon>
        <taxon>Sordariomycetes</taxon>
        <taxon>Sordariomycetidae</taxon>
        <taxon>Ophiostomatales</taxon>
        <taxon>Ophiostomataceae</taxon>
        <taxon>Sporothrix</taxon>
    </lineage>
</organism>
<name>A0A0F2LSF6_SPOSC</name>
<evidence type="ECO:0000256" key="1">
    <source>
        <dbReference type="SAM" id="Phobius"/>
    </source>
</evidence>